<evidence type="ECO:0000256" key="1">
    <source>
        <dbReference type="SAM" id="Phobius"/>
    </source>
</evidence>
<evidence type="ECO:0000313" key="2">
    <source>
        <dbReference type="EMBL" id="SHL15839.1"/>
    </source>
</evidence>
<feature type="transmembrane region" description="Helical" evidence="1">
    <location>
        <begin position="129"/>
        <end position="147"/>
    </location>
</feature>
<dbReference type="OrthoDB" id="9878514at2"/>
<feature type="transmembrane region" description="Helical" evidence="1">
    <location>
        <begin position="154"/>
        <end position="173"/>
    </location>
</feature>
<feature type="transmembrane region" description="Helical" evidence="1">
    <location>
        <begin position="77"/>
        <end position="95"/>
    </location>
</feature>
<accession>A0A1M6YCY6</accession>
<dbReference type="Proteomes" id="UP000183994">
    <property type="component" value="Unassembled WGS sequence"/>
</dbReference>
<dbReference type="RefSeq" id="WP_073478706.1">
    <property type="nucleotide sequence ID" value="NZ_FQZU01000048.1"/>
</dbReference>
<feature type="transmembrane region" description="Helical" evidence="1">
    <location>
        <begin position="300"/>
        <end position="320"/>
    </location>
</feature>
<feature type="transmembrane region" description="Helical" evidence="1">
    <location>
        <begin position="222"/>
        <end position="244"/>
    </location>
</feature>
<keyword evidence="1" id="KW-1133">Transmembrane helix</keyword>
<feature type="transmembrane region" description="Helical" evidence="1">
    <location>
        <begin position="412"/>
        <end position="431"/>
    </location>
</feature>
<sequence>MRKLTTYSLVLALYAALAVLHTWPMALHMGEATPGSFNTIPTGGFMAEQAILFLQEHPFNLHKAFDPGLTAPLESPFLFLGIPFGLSQIFGLFFLPTQNLHFAINGAMLFMLIGSAFSMFFLAQYLMKSTRAGVVAGVVFSFTAAALCRTVDFIDMNMVIVPWILLFLFKYIHEDKARYLYIAVGLLALQFYMYFYHCLFAVYLMAAIVIWRRKAFFTKEHIPAIAGAGFMGVLLILPLALPYLQTMVQYRLDQMTGSSESLFSYTFAYSPSEWFNAAKENLLYGAWLAQDYETAGFPDFPHAALFPGVLVWYLILTGAGRMPRERISPWFLTGVLVFAVLASTGWKPLQFFRWEMSEAVVLRHLSQVLPLGSIIRNPTRLVVFYTFALALLTAGAFAGFEQRILKAKGKAAAAVLLAAVIAVITVENLSIPRPMYNFDALFGPTQSDLWLAENNPLTSPEESILHIPSKERLYQYDEGVPPARLYVESNVGLYRRLWVRQTSANSHTSFLPQDFVLPETRQLPSLDAQEYLYAQGVRLLAVHESLLYGKYKERFSRKNMTAQGFNLLASFDDGDAIYAMHPDICTADRLIILPIIENGRLEVLGLTPSLFDAMLKQEPVTPCFWLNPKTCRSQTMWATFSDRNGKLRRRKYSYHLPLVVKGSARFIEDDLAEDGLEGPFSMVSLEWNEPYFTPPPGVEYRE</sequence>
<evidence type="ECO:0000313" key="3">
    <source>
        <dbReference type="Proteomes" id="UP000183994"/>
    </source>
</evidence>
<reference evidence="3" key="1">
    <citation type="submission" date="2016-11" db="EMBL/GenBank/DDBJ databases">
        <authorList>
            <person name="Varghese N."/>
            <person name="Submissions S."/>
        </authorList>
    </citation>
    <scope>NUCLEOTIDE SEQUENCE [LARGE SCALE GENOMIC DNA]</scope>
    <source>
        <strain evidence="3">DSM 16219</strain>
    </source>
</reference>
<proteinExistence type="predicted"/>
<dbReference type="AlphaFoldDB" id="A0A1M6YCY6"/>
<dbReference type="STRING" id="1121393.SAMN02745216_04723"/>
<keyword evidence="1" id="KW-0812">Transmembrane</keyword>
<evidence type="ECO:0008006" key="4">
    <source>
        <dbReference type="Google" id="ProtNLM"/>
    </source>
</evidence>
<feature type="transmembrane region" description="Helical" evidence="1">
    <location>
        <begin position="382"/>
        <end position="400"/>
    </location>
</feature>
<feature type="transmembrane region" description="Helical" evidence="1">
    <location>
        <begin position="179"/>
        <end position="210"/>
    </location>
</feature>
<dbReference type="EMBL" id="FQZU01000048">
    <property type="protein sequence ID" value="SHL15839.1"/>
    <property type="molecule type" value="Genomic_DNA"/>
</dbReference>
<protein>
    <recommendedName>
        <fullName evidence="4">4-amino-4-deoxy-L-arabinose transferase</fullName>
    </recommendedName>
</protein>
<feature type="transmembrane region" description="Helical" evidence="1">
    <location>
        <begin position="102"/>
        <end position="123"/>
    </location>
</feature>
<name>A0A1M6YCY6_9BACT</name>
<organism evidence="2 3">
    <name type="scientific">Desulfatibacillum alkenivorans DSM 16219</name>
    <dbReference type="NCBI Taxonomy" id="1121393"/>
    <lineage>
        <taxon>Bacteria</taxon>
        <taxon>Pseudomonadati</taxon>
        <taxon>Thermodesulfobacteriota</taxon>
        <taxon>Desulfobacteria</taxon>
        <taxon>Desulfobacterales</taxon>
        <taxon>Desulfatibacillaceae</taxon>
        <taxon>Desulfatibacillum</taxon>
    </lineage>
</organism>
<gene>
    <name evidence="2" type="ORF">SAMN02745216_04723</name>
</gene>
<keyword evidence="1" id="KW-0472">Membrane</keyword>
<feature type="transmembrane region" description="Helical" evidence="1">
    <location>
        <begin position="327"/>
        <end position="346"/>
    </location>
</feature>
<keyword evidence="3" id="KW-1185">Reference proteome</keyword>